<dbReference type="InterPro" id="IPR009291">
    <property type="entry name" value="Vps62"/>
</dbReference>
<gene>
    <name evidence="1 3" type="ORF">P152DRAFT_476043</name>
</gene>
<evidence type="ECO:0000313" key="3">
    <source>
        <dbReference type="RefSeq" id="XP_033531541.1"/>
    </source>
</evidence>
<reference evidence="1 3" key="1">
    <citation type="submission" date="2020-01" db="EMBL/GenBank/DDBJ databases">
        <authorList>
            <consortium name="DOE Joint Genome Institute"/>
            <person name="Haridas S."/>
            <person name="Albert R."/>
            <person name="Binder M."/>
            <person name="Bloem J."/>
            <person name="Labutti K."/>
            <person name="Salamov A."/>
            <person name="Andreopoulos B."/>
            <person name="Baker S.E."/>
            <person name="Barry K."/>
            <person name="Bills G."/>
            <person name="Bluhm B.H."/>
            <person name="Cannon C."/>
            <person name="Castanera R."/>
            <person name="Culley D.E."/>
            <person name="Daum C."/>
            <person name="Ezra D."/>
            <person name="Gonzalez J.B."/>
            <person name="Henrissat B."/>
            <person name="Kuo A."/>
            <person name="Liang C."/>
            <person name="Lipzen A."/>
            <person name="Lutzoni F."/>
            <person name="Magnuson J."/>
            <person name="Mondo S."/>
            <person name="Nolan M."/>
            <person name="Ohm R."/>
            <person name="Pangilinan J."/>
            <person name="Park H.-J."/>
            <person name="Ramirez L."/>
            <person name="Alfaro M."/>
            <person name="Sun H."/>
            <person name="Tritt A."/>
            <person name="Yoshinaga Y."/>
            <person name="Zwiers L.-H."/>
            <person name="Turgeon B.G."/>
            <person name="Goodwin S.B."/>
            <person name="Spatafora J.W."/>
            <person name="Crous P.W."/>
            <person name="Grigoriev I.V."/>
        </authorList>
    </citation>
    <scope>NUCLEOTIDE SEQUENCE</scope>
    <source>
        <strain evidence="1 3">CBS 781.70</strain>
    </source>
</reference>
<sequence>MASIDDLPEGLPKYVKDYAPIVYLHSKDPYRPSDIAAHLANTSPKHNYEPIAFSPNLETLSRLNGMGSSIYLASNDDVTTDPPWLKGAQLDANGGSLDAKTAAIIVHDRGNDEVDAFYMYFYSYNLGSMVFGQSFGSHVGDWEHSMIRFKNGKPTAVWFSQHAMGQAFTYDCLEKEGFRPVVYSSNGSHANYATKGNHDHTIPHVNLPFGFLMDQTEKGVRYDPLRSAYCYSVTFDGEVPSFASYDGATPTDWLYFTGRWGDKTYPDSDPRQRNFLRLGIRKFSDGPTGPRDKGLNRRGICPNGTSCWVRPFLMP</sequence>
<name>A0A6G1FW48_9PEZI</name>
<accession>A0A6G1FW48</accession>
<evidence type="ECO:0000313" key="1">
    <source>
        <dbReference type="EMBL" id="KAF1809910.1"/>
    </source>
</evidence>
<dbReference type="Pfam" id="PF06101">
    <property type="entry name" value="Vps62"/>
    <property type="match status" value="1"/>
</dbReference>
<reference evidence="3" key="3">
    <citation type="submission" date="2025-04" db="UniProtKB">
        <authorList>
            <consortium name="RefSeq"/>
        </authorList>
    </citation>
    <scope>IDENTIFICATION</scope>
    <source>
        <strain evidence="3">CBS 781.70</strain>
    </source>
</reference>
<dbReference type="AlphaFoldDB" id="A0A6G1FW48"/>
<dbReference type="Proteomes" id="UP000504638">
    <property type="component" value="Unplaced"/>
</dbReference>
<proteinExistence type="predicted"/>
<organism evidence="1">
    <name type="scientific">Eremomyces bilateralis CBS 781.70</name>
    <dbReference type="NCBI Taxonomy" id="1392243"/>
    <lineage>
        <taxon>Eukaryota</taxon>
        <taxon>Fungi</taxon>
        <taxon>Dikarya</taxon>
        <taxon>Ascomycota</taxon>
        <taxon>Pezizomycotina</taxon>
        <taxon>Dothideomycetes</taxon>
        <taxon>Dothideomycetes incertae sedis</taxon>
        <taxon>Eremomycetales</taxon>
        <taxon>Eremomycetaceae</taxon>
        <taxon>Eremomyces</taxon>
    </lineage>
</organism>
<evidence type="ECO:0000313" key="2">
    <source>
        <dbReference type="Proteomes" id="UP000504638"/>
    </source>
</evidence>
<dbReference type="PANTHER" id="PTHR48174">
    <property type="entry name" value="DUF946 FAMILY PROTEIN"/>
    <property type="match status" value="1"/>
</dbReference>
<dbReference type="OrthoDB" id="188042at2759"/>
<dbReference type="RefSeq" id="XP_033531541.1">
    <property type="nucleotide sequence ID" value="XM_033681470.1"/>
</dbReference>
<dbReference type="EMBL" id="ML975169">
    <property type="protein sequence ID" value="KAF1809910.1"/>
    <property type="molecule type" value="Genomic_DNA"/>
</dbReference>
<reference evidence="3" key="2">
    <citation type="submission" date="2020-04" db="EMBL/GenBank/DDBJ databases">
        <authorList>
            <consortium name="NCBI Genome Project"/>
        </authorList>
    </citation>
    <scope>NUCLEOTIDE SEQUENCE</scope>
    <source>
        <strain evidence="3">CBS 781.70</strain>
    </source>
</reference>
<protein>
    <recommendedName>
        <fullName evidence="4">Vacuolar protein sorting-associated protein 62</fullName>
    </recommendedName>
</protein>
<dbReference type="GeneID" id="54422040"/>
<dbReference type="PANTHER" id="PTHR48174:SF5">
    <property type="entry name" value="VACUOLAR PROTEIN SORTING-ASSOCIATED PROTEIN 62"/>
    <property type="match status" value="1"/>
</dbReference>
<evidence type="ECO:0008006" key="4">
    <source>
        <dbReference type="Google" id="ProtNLM"/>
    </source>
</evidence>
<keyword evidence="2" id="KW-1185">Reference proteome</keyword>